<sequence>MKYYLASLIFILISPLSILAQNNTTIETVALIEILSDNVIAVNKDTIPLNLAHKKITRLLENHISDGDFFPSITLVAGPSISENSIENIKYQIRSTAVQLINLQRKTIINFDGIEINQDVLDQYNSLINYWNTLRPENRFYRENDLKFIESVALNMSFNQCIRNEKLPGYLPFVKEEPQQTSLSALIIQPDLSYLFVHKEDTIKKEEAFKHYLNQPYILKRRIIDEEKMILVEIIQN</sequence>
<organism evidence="2 3">
    <name type="scientific">Psychroflexus sediminis</name>
    <dbReference type="NCBI Taxonomy" id="470826"/>
    <lineage>
        <taxon>Bacteria</taxon>
        <taxon>Pseudomonadati</taxon>
        <taxon>Bacteroidota</taxon>
        <taxon>Flavobacteriia</taxon>
        <taxon>Flavobacteriales</taxon>
        <taxon>Flavobacteriaceae</taxon>
        <taxon>Psychroflexus</taxon>
    </lineage>
</organism>
<accession>A0A1G7Y2P9</accession>
<keyword evidence="1" id="KW-0732">Signal</keyword>
<evidence type="ECO:0000313" key="2">
    <source>
        <dbReference type="EMBL" id="SDG90230.1"/>
    </source>
</evidence>
<dbReference type="AlphaFoldDB" id="A0A1G7Y2P9"/>
<feature type="signal peptide" evidence="1">
    <location>
        <begin position="1"/>
        <end position="20"/>
    </location>
</feature>
<proteinExistence type="predicted"/>
<dbReference type="EMBL" id="FNCW01000010">
    <property type="protein sequence ID" value="SDG90230.1"/>
    <property type="molecule type" value="Genomic_DNA"/>
</dbReference>
<feature type="chain" id="PRO_5011735630" evidence="1">
    <location>
        <begin position="21"/>
        <end position="237"/>
    </location>
</feature>
<gene>
    <name evidence="2" type="ORF">SAMN04488027_11074</name>
</gene>
<evidence type="ECO:0000313" key="3">
    <source>
        <dbReference type="Proteomes" id="UP000199296"/>
    </source>
</evidence>
<reference evidence="2 3" key="1">
    <citation type="submission" date="2016-10" db="EMBL/GenBank/DDBJ databases">
        <authorList>
            <person name="de Groot N.N."/>
        </authorList>
    </citation>
    <scope>NUCLEOTIDE SEQUENCE [LARGE SCALE GENOMIC DNA]</scope>
    <source>
        <strain evidence="2 3">DSM 19803</strain>
    </source>
</reference>
<name>A0A1G7Y2P9_9FLAO</name>
<dbReference type="OrthoDB" id="1441382at2"/>
<protein>
    <submittedName>
        <fullName evidence="2">Uncharacterized protein</fullName>
    </submittedName>
</protein>
<dbReference type="Proteomes" id="UP000199296">
    <property type="component" value="Unassembled WGS sequence"/>
</dbReference>
<evidence type="ECO:0000256" key="1">
    <source>
        <dbReference type="SAM" id="SignalP"/>
    </source>
</evidence>
<dbReference type="RefSeq" id="WP_093368421.1">
    <property type="nucleotide sequence ID" value="NZ_FNCW01000010.1"/>
</dbReference>
<keyword evidence="3" id="KW-1185">Reference proteome</keyword>